<evidence type="ECO:0000256" key="8">
    <source>
        <dbReference type="ARBA" id="ARBA00023136"/>
    </source>
</evidence>
<dbReference type="Pfam" id="PF12019">
    <property type="entry name" value="GspH"/>
    <property type="match status" value="1"/>
</dbReference>
<evidence type="ECO:0000313" key="13">
    <source>
        <dbReference type="EMBL" id="QSF53391.1"/>
    </source>
</evidence>
<keyword evidence="5" id="KW-0997">Cell inner membrane</keyword>
<keyword evidence="14" id="KW-1185">Reference proteome</keyword>
<keyword evidence="3" id="KW-1003">Cell membrane</keyword>
<evidence type="ECO:0000256" key="2">
    <source>
        <dbReference type="ARBA" id="ARBA00021549"/>
    </source>
</evidence>
<evidence type="ECO:0000313" key="14">
    <source>
        <dbReference type="Proteomes" id="UP000662957"/>
    </source>
</evidence>
<organism evidence="13 14">
    <name type="scientific">Brevundimonas fontaquae</name>
    <dbReference type="NCBI Taxonomy" id="2813778"/>
    <lineage>
        <taxon>Bacteria</taxon>
        <taxon>Pseudomonadati</taxon>
        <taxon>Pseudomonadota</taxon>
        <taxon>Alphaproteobacteria</taxon>
        <taxon>Caulobacterales</taxon>
        <taxon>Caulobacteraceae</taxon>
        <taxon>Brevundimonas</taxon>
    </lineage>
</organism>
<proteinExistence type="inferred from homology"/>
<accession>A0ABX7LPU7</accession>
<dbReference type="SUPFAM" id="SSF54523">
    <property type="entry name" value="Pili subunits"/>
    <property type="match status" value="1"/>
</dbReference>
<dbReference type="Proteomes" id="UP000662957">
    <property type="component" value="Chromosome"/>
</dbReference>
<evidence type="ECO:0000256" key="10">
    <source>
        <dbReference type="ARBA" id="ARBA00030775"/>
    </source>
</evidence>
<dbReference type="Gene3D" id="3.55.40.10">
    <property type="entry name" value="minor pseudopilin epsh domain"/>
    <property type="match status" value="1"/>
</dbReference>
<evidence type="ECO:0000256" key="11">
    <source>
        <dbReference type="SAM" id="Phobius"/>
    </source>
</evidence>
<name>A0ABX7LPU7_9CAUL</name>
<gene>
    <name evidence="13" type="ORF">JX001_11350</name>
</gene>
<dbReference type="InterPro" id="IPR012902">
    <property type="entry name" value="N_methyl_site"/>
</dbReference>
<dbReference type="Pfam" id="PF07963">
    <property type="entry name" value="N_methyl"/>
    <property type="match status" value="1"/>
</dbReference>
<keyword evidence="4" id="KW-0488">Methylation</keyword>
<feature type="domain" description="General secretion pathway GspH" evidence="12">
    <location>
        <begin position="52"/>
        <end position="151"/>
    </location>
</feature>
<dbReference type="EMBL" id="CP070968">
    <property type="protein sequence ID" value="QSF53391.1"/>
    <property type="molecule type" value="Genomic_DNA"/>
</dbReference>
<evidence type="ECO:0000256" key="4">
    <source>
        <dbReference type="ARBA" id="ARBA00022481"/>
    </source>
</evidence>
<dbReference type="PROSITE" id="PS00409">
    <property type="entry name" value="PROKAR_NTER_METHYL"/>
    <property type="match status" value="1"/>
</dbReference>
<keyword evidence="6 11" id="KW-0812">Transmembrane</keyword>
<evidence type="ECO:0000256" key="1">
    <source>
        <dbReference type="ARBA" id="ARBA00004377"/>
    </source>
</evidence>
<comment type="similarity">
    <text evidence="9">Belongs to the GSP H family.</text>
</comment>
<evidence type="ECO:0000256" key="9">
    <source>
        <dbReference type="ARBA" id="ARBA00025772"/>
    </source>
</evidence>
<dbReference type="NCBIfam" id="TIGR02532">
    <property type="entry name" value="IV_pilin_GFxxxE"/>
    <property type="match status" value="1"/>
</dbReference>
<comment type="subcellular location">
    <subcellularLocation>
        <location evidence="1">Cell inner membrane</location>
        <topology evidence="1">Single-pass membrane protein</topology>
    </subcellularLocation>
</comment>
<dbReference type="InterPro" id="IPR045584">
    <property type="entry name" value="Pilin-like"/>
</dbReference>
<protein>
    <recommendedName>
        <fullName evidence="2">Type II secretion system protein H</fullName>
    </recommendedName>
    <alternativeName>
        <fullName evidence="10">General secretion pathway protein H</fullName>
    </alternativeName>
</protein>
<sequence length="157" mass="17084">MRTLATGRARPGRRSRGGFTLVELMMTVAIIAMAGAAVVMVAPDPRPAVSAEAERYAARLMSARDEAVLTNRPIAVETTTSGYGFQSFDGREWTRLQEGPFKSVSWETGTIAEPGQNTLRIVFDPTGVAEPYRLTLRREGRQRVVIVDGAGEVSIDD</sequence>
<evidence type="ECO:0000256" key="6">
    <source>
        <dbReference type="ARBA" id="ARBA00022692"/>
    </source>
</evidence>
<reference evidence="13 14" key="1">
    <citation type="submission" date="2021-02" db="EMBL/GenBank/DDBJ databases">
        <title>Brevundimonas sp. CS1 genome sequence.</title>
        <authorList>
            <person name="Lee K."/>
            <person name="Choi Y.-J."/>
            <person name="Son H.-R."/>
        </authorList>
    </citation>
    <scope>NUCLEOTIDE SEQUENCE [LARGE SCALE GENOMIC DNA]</scope>
    <source>
        <strain evidence="13 14">CS1</strain>
    </source>
</reference>
<evidence type="ECO:0000256" key="3">
    <source>
        <dbReference type="ARBA" id="ARBA00022475"/>
    </source>
</evidence>
<evidence type="ECO:0000256" key="7">
    <source>
        <dbReference type="ARBA" id="ARBA00022989"/>
    </source>
</evidence>
<feature type="transmembrane region" description="Helical" evidence="11">
    <location>
        <begin position="21"/>
        <end position="42"/>
    </location>
</feature>
<evidence type="ECO:0000259" key="12">
    <source>
        <dbReference type="Pfam" id="PF12019"/>
    </source>
</evidence>
<keyword evidence="7 11" id="KW-1133">Transmembrane helix</keyword>
<keyword evidence="8 11" id="KW-0472">Membrane</keyword>
<dbReference type="InterPro" id="IPR022346">
    <property type="entry name" value="T2SS_GspH"/>
</dbReference>
<evidence type="ECO:0000256" key="5">
    <source>
        <dbReference type="ARBA" id="ARBA00022519"/>
    </source>
</evidence>